<dbReference type="GO" id="GO:0008168">
    <property type="term" value="F:methyltransferase activity"/>
    <property type="evidence" value="ECO:0007669"/>
    <property type="project" value="UniProtKB-KW"/>
</dbReference>
<protein>
    <submittedName>
        <fullName evidence="2">FkbM family methyltransferase</fullName>
    </submittedName>
</protein>
<accession>A0A330H930</accession>
<proteinExistence type="predicted"/>
<dbReference type="GO" id="GO:0032259">
    <property type="term" value="P:methylation"/>
    <property type="evidence" value="ECO:0007669"/>
    <property type="project" value="UniProtKB-KW"/>
</dbReference>
<dbReference type="Pfam" id="PF05050">
    <property type="entry name" value="Methyltransf_21"/>
    <property type="match status" value="1"/>
</dbReference>
<dbReference type="PANTHER" id="PTHR34203">
    <property type="entry name" value="METHYLTRANSFERASE, FKBM FAMILY PROTEIN"/>
    <property type="match status" value="1"/>
</dbReference>
<dbReference type="AlphaFoldDB" id="A0A330H930"/>
<dbReference type="NCBIfam" id="TIGR01444">
    <property type="entry name" value="fkbM_fam"/>
    <property type="match status" value="1"/>
</dbReference>
<sequence length="280" mass="31462">MKIFVPVEEAIRHLRDGLFAKLRSFDWFQTVSLLALQDDVILVTKQFDDHILTFSPRETIGKDLFRKGHYQRDLANRVLDLVGVPKGKVLLELGANIGTHTVYLMRSGKFDQAVSVEPDPRNLKLLKHNLSLNELSSAVTVFECAAGDDEGSIDLYFGDKNFGASSVIKPNGSSRSVRVPLRRVDGILAEAKVSAEDVGLVWMDIEGAEPEALKSMAELVRLRVPILMEYGPWRYGPVKTAEMAEYLSSHYRRCIVFSGKSETEMDIRDVLDQRDILLLP</sequence>
<keyword evidence="2" id="KW-0808">Transferase</keyword>
<keyword evidence="2" id="KW-0489">Methyltransferase</keyword>
<keyword evidence="3" id="KW-1185">Reference proteome</keyword>
<comment type="caution">
    <text evidence="2">The sequence shown here is derived from an EMBL/GenBank/DDBJ whole genome shotgun (WGS) entry which is preliminary data.</text>
</comment>
<dbReference type="EMBL" id="QMBP01000025">
    <property type="protein sequence ID" value="RAZ84198.1"/>
    <property type="molecule type" value="Genomic_DNA"/>
</dbReference>
<dbReference type="RefSeq" id="WP_112101402.1">
    <property type="nucleotide sequence ID" value="NZ_QMBP01000025.1"/>
</dbReference>
<reference evidence="2 3" key="2">
    <citation type="submission" date="2018-07" db="EMBL/GenBank/DDBJ databases">
        <title>Diversity of Mesorhizobium strains in Brazil.</title>
        <authorList>
            <person name="Helene L.C.F."/>
            <person name="Dall'Agnol R."/>
            <person name="Delamuta J.R.M."/>
            <person name="Hungria M."/>
        </authorList>
    </citation>
    <scope>NUCLEOTIDE SEQUENCE [LARGE SCALE GENOMIC DNA]</scope>
    <source>
        <strain evidence="2 3">AC99b</strain>
    </source>
</reference>
<dbReference type="OrthoDB" id="8005974at2"/>
<dbReference type="InterPro" id="IPR029063">
    <property type="entry name" value="SAM-dependent_MTases_sf"/>
</dbReference>
<feature type="domain" description="Methyltransferase FkbM" evidence="1">
    <location>
        <begin position="93"/>
        <end position="250"/>
    </location>
</feature>
<dbReference type="Gene3D" id="3.40.50.150">
    <property type="entry name" value="Vaccinia Virus protein VP39"/>
    <property type="match status" value="1"/>
</dbReference>
<evidence type="ECO:0000313" key="3">
    <source>
        <dbReference type="Proteomes" id="UP000251558"/>
    </source>
</evidence>
<evidence type="ECO:0000313" key="2">
    <source>
        <dbReference type="EMBL" id="RAZ84198.1"/>
    </source>
</evidence>
<reference evidence="3" key="1">
    <citation type="submission" date="2018-06" db="EMBL/GenBank/DDBJ databases">
        <authorList>
            <person name="Helene L.C."/>
            <person name="Dall'Agnol R."/>
            <person name="Delamuta J.R."/>
            <person name="Hungria M."/>
        </authorList>
    </citation>
    <scope>NUCLEOTIDE SEQUENCE [LARGE SCALE GENOMIC DNA]</scope>
    <source>
        <strain evidence="3">AC99b</strain>
    </source>
</reference>
<name>A0A330H930_9HYPH</name>
<evidence type="ECO:0000259" key="1">
    <source>
        <dbReference type="Pfam" id="PF05050"/>
    </source>
</evidence>
<dbReference type="InterPro" id="IPR006342">
    <property type="entry name" value="FkbM_mtfrase"/>
</dbReference>
<dbReference type="Proteomes" id="UP000251558">
    <property type="component" value="Unassembled WGS sequence"/>
</dbReference>
<dbReference type="PANTHER" id="PTHR34203:SF15">
    <property type="entry name" value="SLL1173 PROTEIN"/>
    <property type="match status" value="1"/>
</dbReference>
<dbReference type="SUPFAM" id="SSF53335">
    <property type="entry name" value="S-adenosyl-L-methionine-dependent methyltransferases"/>
    <property type="match status" value="1"/>
</dbReference>
<gene>
    <name evidence="2" type="ORF">DPM33_32265</name>
</gene>
<organism evidence="2 3">
    <name type="scientific">Mesorhizobium hawassense</name>
    <dbReference type="NCBI Taxonomy" id="1209954"/>
    <lineage>
        <taxon>Bacteria</taxon>
        <taxon>Pseudomonadati</taxon>
        <taxon>Pseudomonadota</taxon>
        <taxon>Alphaproteobacteria</taxon>
        <taxon>Hyphomicrobiales</taxon>
        <taxon>Phyllobacteriaceae</taxon>
        <taxon>Mesorhizobium</taxon>
    </lineage>
</organism>
<dbReference type="InterPro" id="IPR052514">
    <property type="entry name" value="SAM-dependent_MTase"/>
</dbReference>